<dbReference type="EMBL" id="LJSK01000019">
    <property type="protein sequence ID" value="KPI89664.1"/>
    <property type="molecule type" value="Genomic_DNA"/>
</dbReference>
<dbReference type="VEuPathDB" id="TriTrypDB:Lsey_0019_0300"/>
<sequence>MAERHGPKGSVVLREHGGAKDCGGRSMPDKTAGGVAVGDGGPWKLVSPTSWSTAAAPSRSLLQFPPPSPMSPSSPPGMGATGLSTAMPVEQLYRIPAALYRGGPIQPGFPLASSSAAAVDKTPSGRSHGPSGAHAQDQLSPLTAAALLPQSAPVAERVRRAAQAFASDAGETAVMRLLLGNEEVVVGGGTDVRVERGYRCLPSSSSPYGSDEKATQHMRNSSHALVPHHDGYDDGWVVPLLIGTKRCRGCARGFACAETVAQNEGDAHGCGGGIRSLDPSSARLLTSPSATSLPGFPSPQSPAIPPRLGANAAAAPPASSTAAVARPSRTKSNAVVTTTTYPAATASAPPSPFQSLLDLFSEAHAGQAAMAMRMNREGATRASVSRDGYLTTPSDTCAEAVLQAQPWLRIWASRGLSKHLAAQLERDAYVLKARPVNIDETSAEEGPSQIAIATAAVTASGVDRSGASSRAGTAFARMQRPPPPLVPSEGYTSAAAPPPQSLYDALLQLFDMLEQLEEQTAHLFLATAPASAARGGVREDARAASPVPQGALCRTATAASFPSCPPQSVKELFGAVVRQWCDVLLLRWPSDPIALGYVEWWLRHSVWNELMGASAIHTKARAPASMTEDTSVEAQDAQEASRQQQGEHFHILRAALADASSEGMRRLFDSLVDAFVLIVQELLRCCSGVGAALQAHDSWKARCSKVGSRCRELLRVLTSLYLDPPGILQQVFREVPMHTPSSPIPVASANFNGEGVTLAKNKEVEAGSSSAASPSSPANVGATHAEVGQLPDTSSSNVSLPPPPQQQQQQRHQADGRSRVRQLHYQLLYAVCRLCNALPLSWAGVAASSPGSDVRSQSAERVGPMDFVNAHSSFMSSFSSFHSDHTDYLELFAAAVQLAAAVAVPLSKVQLPMKGDLLCVTSRLAQQRLLLLQRGWLSEREYTRCMGLLRTLLMQAT</sequence>
<name>A0A0N1PEW5_LEPSE</name>
<feature type="region of interest" description="Disordered" evidence="1">
    <location>
        <begin position="1"/>
        <end position="83"/>
    </location>
</feature>
<evidence type="ECO:0000313" key="3">
    <source>
        <dbReference type="Proteomes" id="UP000038009"/>
    </source>
</evidence>
<dbReference type="Proteomes" id="UP000038009">
    <property type="component" value="Unassembled WGS sequence"/>
</dbReference>
<comment type="caution">
    <text evidence="2">The sequence shown here is derived from an EMBL/GenBank/DDBJ whole genome shotgun (WGS) entry which is preliminary data.</text>
</comment>
<dbReference type="OrthoDB" id="266291at2759"/>
<feature type="region of interest" description="Disordered" evidence="1">
    <location>
        <begin position="281"/>
        <end position="333"/>
    </location>
</feature>
<accession>A0A0N1PEW5</accession>
<dbReference type="OMA" id="MKGDLLC"/>
<gene>
    <name evidence="2" type="ORF">ABL78_1245</name>
</gene>
<dbReference type="AlphaFoldDB" id="A0A0N1PEW5"/>
<feature type="region of interest" description="Disordered" evidence="1">
    <location>
        <begin position="788"/>
        <end position="817"/>
    </location>
</feature>
<protein>
    <submittedName>
        <fullName evidence="2">Uncharacterized protein</fullName>
    </submittedName>
</protein>
<organism evidence="2 3">
    <name type="scientific">Leptomonas seymouri</name>
    <dbReference type="NCBI Taxonomy" id="5684"/>
    <lineage>
        <taxon>Eukaryota</taxon>
        <taxon>Discoba</taxon>
        <taxon>Euglenozoa</taxon>
        <taxon>Kinetoplastea</taxon>
        <taxon>Metakinetoplastina</taxon>
        <taxon>Trypanosomatida</taxon>
        <taxon>Trypanosomatidae</taxon>
        <taxon>Leishmaniinae</taxon>
        <taxon>Leptomonas</taxon>
    </lineage>
</organism>
<keyword evidence="3" id="KW-1185">Reference proteome</keyword>
<proteinExistence type="predicted"/>
<feature type="compositionally biased region" description="Low complexity" evidence="1">
    <location>
        <begin position="306"/>
        <end position="327"/>
    </location>
</feature>
<feature type="compositionally biased region" description="Pro residues" evidence="1">
    <location>
        <begin position="296"/>
        <end position="305"/>
    </location>
</feature>
<feature type="region of interest" description="Disordered" evidence="1">
    <location>
        <begin position="763"/>
        <end position="782"/>
    </location>
</feature>
<evidence type="ECO:0000256" key="1">
    <source>
        <dbReference type="SAM" id="MobiDB-lite"/>
    </source>
</evidence>
<feature type="compositionally biased region" description="Pro residues" evidence="1">
    <location>
        <begin position="64"/>
        <end position="75"/>
    </location>
</feature>
<feature type="compositionally biased region" description="Basic and acidic residues" evidence="1">
    <location>
        <begin position="13"/>
        <end position="23"/>
    </location>
</feature>
<feature type="region of interest" description="Disordered" evidence="1">
    <location>
        <begin position="203"/>
        <end position="228"/>
    </location>
</feature>
<feature type="region of interest" description="Disordered" evidence="1">
    <location>
        <begin position="111"/>
        <end position="136"/>
    </location>
</feature>
<feature type="compositionally biased region" description="Low complexity" evidence="1">
    <location>
        <begin position="47"/>
        <end position="60"/>
    </location>
</feature>
<reference evidence="2 3" key="1">
    <citation type="journal article" date="2015" name="PLoS Pathog.">
        <title>Leptomonas seymouri: Adaptations to the Dixenous Life Cycle Analyzed by Genome Sequencing, Transcriptome Profiling and Co-infection with Leishmania donovani.</title>
        <authorList>
            <person name="Kraeva N."/>
            <person name="Butenko A."/>
            <person name="Hlavacova J."/>
            <person name="Kostygov A."/>
            <person name="Myskova J."/>
            <person name="Grybchuk D."/>
            <person name="Lestinova T."/>
            <person name="Votypka J."/>
            <person name="Volf P."/>
            <person name="Opperdoes F."/>
            <person name="Flegontov P."/>
            <person name="Lukes J."/>
            <person name="Yurchenko V."/>
        </authorList>
    </citation>
    <scope>NUCLEOTIDE SEQUENCE [LARGE SCALE GENOMIC DNA]</scope>
    <source>
        <strain evidence="2 3">ATCC 30220</strain>
    </source>
</reference>
<feature type="compositionally biased region" description="Polar residues" evidence="1">
    <location>
        <begin position="283"/>
        <end position="292"/>
    </location>
</feature>
<evidence type="ECO:0000313" key="2">
    <source>
        <dbReference type="EMBL" id="KPI89664.1"/>
    </source>
</evidence>
<feature type="compositionally biased region" description="Low complexity" evidence="1">
    <location>
        <begin position="768"/>
        <end position="778"/>
    </location>
</feature>